<dbReference type="EMBL" id="BMIU01000036">
    <property type="protein sequence ID" value="GGF50931.1"/>
    <property type="molecule type" value="Genomic_DNA"/>
</dbReference>
<sequence length="69" mass="7659">MAYTKEELTAEMGASFLNAFAGIKDANFKNSLTYTKGWLKPLQDDPKILIYAAQQAANYILGIKIEGEE</sequence>
<reference evidence="3" key="1">
    <citation type="journal article" date="2019" name="Int. J. Syst. Evol. Microbiol.">
        <title>The Global Catalogue of Microorganisms (GCM) 10K type strain sequencing project: providing services to taxonomists for standard genome sequencing and annotation.</title>
        <authorList>
            <consortium name="The Broad Institute Genomics Platform"/>
            <consortium name="The Broad Institute Genome Sequencing Center for Infectious Disease"/>
            <person name="Wu L."/>
            <person name="Ma J."/>
        </authorList>
    </citation>
    <scope>NUCLEOTIDE SEQUENCE [LARGE SCALE GENOMIC DNA]</scope>
    <source>
        <strain evidence="3">CGMCC 1.15407</strain>
    </source>
</reference>
<feature type="domain" description="Polyvalent protein metallopeptidase" evidence="1">
    <location>
        <begin position="2"/>
        <end position="55"/>
    </location>
</feature>
<comment type="caution">
    <text evidence="2">The sequence shown here is derived from an EMBL/GenBank/DDBJ whole genome shotgun (WGS) entry which is preliminary data.</text>
</comment>
<evidence type="ECO:0000313" key="2">
    <source>
        <dbReference type="EMBL" id="GGF50931.1"/>
    </source>
</evidence>
<dbReference type="Proteomes" id="UP000647339">
    <property type="component" value="Unassembled WGS sequence"/>
</dbReference>
<accession>A0ABQ1VDH9</accession>
<evidence type="ECO:0000259" key="1">
    <source>
        <dbReference type="Pfam" id="PF18818"/>
    </source>
</evidence>
<gene>
    <name evidence="2" type="ORF">GCM10011339_44340</name>
</gene>
<keyword evidence="3" id="KW-1185">Reference proteome</keyword>
<evidence type="ECO:0000313" key="3">
    <source>
        <dbReference type="Proteomes" id="UP000647339"/>
    </source>
</evidence>
<dbReference type="Pfam" id="PF18818">
    <property type="entry name" value="MPTase-PolyVal"/>
    <property type="match status" value="1"/>
</dbReference>
<dbReference type="InterPro" id="IPR041459">
    <property type="entry name" value="MPTase-PolyVal"/>
</dbReference>
<name>A0ABQ1VDH9_9BACT</name>
<proteinExistence type="predicted"/>
<protein>
    <recommendedName>
        <fullName evidence="1">Polyvalent protein metallopeptidase domain-containing protein</fullName>
    </recommendedName>
</protein>
<organism evidence="2 3">
    <name type="scientific">Echinicola rosea</name>
    <dbReference type="NCBI Taxonomy" id="1807691"/>
    <lineage>
        <taxon>Bacteria</taxon>
        <taxon>Pseudomonadati</taxon>
        <taxon>Bacteroidota</taxon>
        <taxon>Cytophagia</taxon>
        <taxon>Cytophagales</taxon>
        <taxon>Cyclobacteriaceae</taxon>
        <taxon>Echinicola</taxon>
    </lineage>
</organism>